<evidence type="ECO:0000313" key="3">
    <source>
        <dbReference type="EMBL" id="CAL1159504.1"/>
    </source>
</evidence>
<protein>
    <submittedName>
        <fullName evidence="2">Uncharacterized protein</fullName>
    </submittedName>
</protein>
<dbReference type="EMBL" id="CAMXCT020003771">
    <property type="protein sequence ID" value="CAL1159504.1"/>
    <property type="molecule type" value="Genomic_DNA"/>
</dbReference>
<name>A0A9P1D8G0_9DINO</name>
<keyword evidence="4" id="KW-1185">Reference proteome</keyword>
<feature type="region of interest" description="Disordered" evidence="1">
    <location>
        <begin position="1"/>
        <end position="33"/>
    </location>
</feature>
<gene>
    <name evidence="2" type="ORF">C1SCF055_LOCUS31794</name>
</gene>
<accession>A0A9P1D8G0</accession>
<organism evidence="2">
    <name type="scientific">Cladocopium goreaui</name>
    <dbReference type="NCBI Taxonomy" id="2562237"/>
    <lineage>
        <taxon>Eukaryota</taxon>
        <taxon>Sar</taxon>
        <taxon>Alveolata</taxon>
        <taxon>Dinophyceae</taxon>
        <taxon>Suessiales</taxon>
        <taxon>Symbiodiniaceae</taxon>
        <taxon>Cladocopium</taxon>
    </lineage>
</organism>
<dbReference type="EMBL" id="CAMXCT030003771">
    <property type="protein sequence ID" value="CAL4793441.1"/>
    <property type="molecule type" value="Genomic_DNA"/>
</dbReference>
<comment type="caution">
    <text evidence="2">The sequence shown here is derived from an EMBL/GenBank/DDBJ whole genome shotgun (WGS) entry which is preliminary data.</text>
</comment>
<evidence type="ECO:0000313" key="4">
    <source>
        <dbReference type="Proteomes" id="UP001152797"/>
    </source>
</evidence>
<dbReference type="Proteomes" id="UP001152797">
    <property type="component" value="Unassembled WGS sequence"/>
</dbReference>
<reference evidence="2" key="1">
    <citation type="submission" date="2022-10" db="EMBL/GenBank/DDBJ databases">
        <authorList>
            <person name="Chen Y."/>
            <person name="Dougan E. K."/>
            <person name="Chan C."/>
            <person name="Rhodes N."/>
            <person name="Thang M."/>
        </authorList>
    </citation>
    <scope>NUCLEOTIDE SEQUENCE</scope>
</reference>
<reference evidence="3" key="2">
    <citation type="submission" date="2024-04" db="EMBL/GenBank/DDBJ databases">
        <authorList>
            <person name="Chen Y."/>
            <person name="Shah S."/>
            <person name="Dougan E. K."/>
            <person name="Thang M."/>
            <person name="Chan C."/>
        </authorList>
    </citation>
    <scope>NUCLEOTIDE SEQUENCE [LARGE SCALE GENOMIC DNA]</scope>
</reference>
<sequence length="138" mass="14905">VAHRTRAAEPQNKAERQVARAVDREDKADKADKARMVVAAAQAHKVRTMDMPTTVITTGMQQKAVTLIGIGATDTGEWCQPLTSHFGEKEAKDPAAVATRTSTGLGTEDTTMTILSLRAPMAKCSMRSITTNLLPSRR</sequence>
<dbReference type="EMBL" id="CAMXCT010003771">
    <property type="protein sequence ID" value="CAI4006129.1"/>
    <property type="molecule type" value="Genomic_DNA"/>
</dbReference>
<feature type="non-terminal residue" evidence="2">
    <location>
        <position position="138"/>
    </location>
</feature>
<evidence type="ECO:0000256" key="1">
    <source>
        <dbReference type="SAM" id="MobiDB-lite"/>
    </source>
</evidence>
<feature type="compositionally biased region" description="Basic and acidic residues" evidence="1">
    <location>
        <begin position="12"/>
        <end position="33"/>
    </location>
</feature>
<proteinExistence type="predicted"/>
<dbReference type="AlphaFoldDB" id="A0A9P1D8G0"/>
<evidence type="ECO:0000313" key="2">
    <source>
        <dbReference type="EMBL" id="CAI4006129.1"/>
    </source>
</evidence>